<gene>
    <name evidence="2" type="ORF">AVENLUH5627_03118</name>
</gene>
<dbReference type="PATRIC" id="fig|52133.18.peg.3198"/>
<evidence type="ECO:0000313" key="3">
    <source>
        <dbReference type="Proteomes" id="UP000075680"/>
    </source>
</evidence>
<dbReference type="AlphaFoldDB" id="A0A150HK95"/>
<name>A0A150HK95_9GAMM</name>
<comment type="caution">
    <text evidence="2">The sequence shown here is derived from an EMBL/GenBank/DDBJ whole genome shotgun (WGS) entry which is preliminary data.</text>
</comment>
<dbReference type="EMBL" id="JRUE01000233">
    <property type="protein sequence ID" value="KXZ64294.1"/>
    <property type="molecule type" value="Genomic_DNA"/>
</dbReference>
<feature type="region of interest" description="Disordered" evidence="1">
    <location>
        <begin position="202"/>
        <end position="223"/>
    </location>
</feature>
<evidence type="ECO:0000313" key="2">
    <source>
        <dbReference type="EMBL" id="KXZ64294.1"/>
    </source>
</evidence>
<dbReference type="Proteomes" id="UP000075680">
    <property type="component" value="Unassembled WGS sequence"/>
</dbReference>
<sequence length="471" mass="54678">MDVLEKALLVDELKHLIVGLNDNKASLFEIAKSKQRIKDICASCNDPLFQDELTAFKEFMQQEEFSKQDLEDYGFSMTYRGTYNFMGRVESALFASADMGWAALRQSQHWQIWVIRPSLSFLKSPWMTSTQEALEWLKKHSREFIRTDEELKTIIPVLEAHNEMPTTLSAQEQLSLLRKETTNFESQLEAIIQEKIQPVTPSSNSSTVTATRPRPSFRQNSPSVANINKAKPVALKDFNLDGLLCRLERVDPKLYPSLYRVELHDEINQNIKIDWLYLKAENDEQPHWGTAQIFIAEQLYEQGQFSHYVVLIGTHSVDYAITVLQAYTDQRHTRTSSIHQTTWTTFKKFYHQHETLFNECIMNGAQVWQRNEEAYPYIPASFINTKKFIPFEETAANFLTPIILLKEHQKIRVIHGAERIKLSAEDQAYPYLLLDRTDGYTWQLIRQVISRLAQPISVNDLYQALENSDLS</sequence>
<feature type="compositionally biased region" description="Low complexity" evidence="1">
    <location>
        <begin position="202"/>
        <end position="211"/>
    </location>
</feature>
<organism evidence="2 3">
    <name type="scientific">Acinetobacter venetianus</name>
    <dbReference type="NCBI Taxonomy" id="52133"/>
    <lineage>
        <taxon>Bacteria</taxon>
        <taxon>Pseudomonadati</taxon>
        <taxon>Pseudomonadota</taxon>
        <taxon>Gammaproteobacteria</taxon>
        <taxon>Moraxellales</taxon>
        <taxon>Moraxellaceae</taxon>
        <taxon>Acinetobacter</taxon>
    </lineage>
</organism>
<reference evidence="2 3" key="1">
    <citation type="journal article" date="2016" name="Sci. Rep.">
        <title>Genomic and phenotypic characterization of the species Acinetobacter venetianus.</title>
        <authorList>
            <person name="Fondi M."/>
            <person name="Maida I."/>
            <person name="Perrin E."/>
            <person name="Orlandini V."/>
            <person name="La Torre L."/>
            <person name="Bosi E."/>
            <person name="Negroni A."/>
            <person name="Zanaroli G."/>
            <person name="Fava F."/>
            <person name="Decorosi F."/>
            <person name="Giovannetti L."/>
            <person name="Viti C."/>
            <person name="Vaneechoutte M."/>
            <person name="Dijkshoorn L."/>
            <person name="Fani R."/>
        </authorList>
    </citation>
    <scope>NUCLEOTIDE SEQUENCE [LARGE SCALE GENOMIC DNA]</scope>
    <source>
        <strain evidence="2 3">LUH5627</strain>
    </source>
</reference>
<protein>
    <submittedName>
        <fullName evidence="2">Uncharacterized protein</fullName>
    </submittedName>
</protein>
<dbReference type="RefSeq" id="WP_061519639.1">
    <property type="nucleotide sequence ID" value="NZ_JRUE01000233.1"/>
</dbReference>
<accession>A0A150HK95</accession>
<evidence type="ECO:0000256" key="1">
    <source>
        <dbReference type="SAM" id="MobiDB-lite"/>
    </source>
</evidence>
<proteinExistence type="predicted"/>